<proteinExistence type="predicted"/>
<evidence type="ECO:0000313" key="2">
    <source>
        <dbReference type="Proteomes" id="UP000643165"/>
    </source>
</evidence>
<organism evidence="1 2">
    <name type="scientific">Micromonospora lutea</name>
    <dbReference type="NCBI Taxonomy" id="419825"/>
    <lineage>
        <taxon>Bacteria</taxon>
        <taxon>Bacillati</taxon>
        <taxon>Actinomycetota</taxon>
        <taxon>Actinomycetes</taxon>
        <taxon>Micromonosporales</taxon>
        <taxon>Micromonosporaceae</taxon>
        <taxon>Micromonospora</taxon>
    </lineage>
</organism>
<dbReference type="InterPro" id="IPR011042">
    <property type="entry name" value="6-blade_b-propeller_TolB-like"/>
</dbReference>
<dbReference type="RefSeq" id="WP_204002347.1">
    <property type="nucleotide sequence ID" value="NZ_BOPB01000026.1"/>
</dbReference>
<name>A0ABQ4J0T6_9ACTN</name>
<sequence>MREYLASVVTVAILGCPGGPGPWGDPPGTPEPVGPGVISTDAYEWRLALSPDRKTMYFPRSEGFFPATRQATIMVSDWTGNDWSTPRVAPFSGRYPDLDPFFSPDGRTLHFSSIRPVNGQERTDADLWRVRRTPGGGWGEPEHLGPVNSPADELYSSVSADGTLYFASERAGGLGGWDIYRARPRPGGGYGPAENLGAPVNTAGWEFNPTITANGRMLLFTGLNRAGGAGNGDIWASRRVAGGWSQPTGVGPVVNTAADEYHPSLSPNQDRLFYVVDGDIHQVAIDALELPR</sequence>
<reference evidence="1 2" key="1">
    <citation type="submission" date="2021-01" db="EMBL/GenBank/DDBJ databases">
        <title>Whole genome shotgun sequence of Verrucosispora lutea NBRC 106530.</title>
        <authorList>
            <person name="Komaki H."/>
            <person name="Tamura T."/>
        </authorList>
    </citation>
    <scope>NUCLEOTIDE SEQUENCE [LARGE SCALE GENOMIC DNA]</scope>
    <source>
        <strain evidence="1 2">NBRC 106530</strain>
    </source>
</reference>
<keyword evidence="2" id="KW-1185">Reference proteome</keyword>
<protein>
    <recommendedName>
        <fullName evidence="3">WD40 repeat protein</fullName>
    </recommendedName>
</protein>
<accession>A0ABQ4J0T6</accession>
<dbReference type="EMBL" id="BOPB01000026">
    <property type="protein sequence ID" value="GIJ23631.1"/>
    <property type="molecule type" value="Genomic_DNA"/>
</dbReference>
<dbReference type="Pfam" id="PF07676">
    <property type="entry name" value="PD40"/>
    <property type="match status" value="4"/>
</dbReference>
<evidence type="ECO:0000313" key="1">
    <source>
        <dbReference type="EMBL" id="GIJ23631.1"/>
    </source>
</evidence>
<evidence type="ECO:0008006" key="3">
    <source>
        <dbReference type="Google" id="ProtNLM"/>
    </source>
</evidence>
<dbReference type="Proteomes" id="UP000643165">
    <property type="component" value="Unassembled WGS sequence"/>
</dbReference>
<gene>
    <name evidence="1" type="ORF">Vlu01_42550</name>
</gene>
<dbReference type="InterPro" id="IPR011659">
    <property type="entry name" value="WD40"/>
</dbReference>
<dbReference type="Gene3D" id="2.120.10.30">
    <property type="entry name" value="TolB, C-terminal domain"/>
    <property type="match status" value="1"/>
</dbReference>
<dbReference type="SUPFAM" id="SSF82171">
    <property type="entry name" value="DPP6 N-terminal domain-like"/>
    <property type="match status" value="1"/>
</dbReference>
<dbReference type="PROSITE" id="PS51257">
    <property type="entry name" value="PROKAR_LIPOPROTEIN"/>
    <property type="match status" value="1"/>
</dbReference>
<comment type="caution">
    <text evidence="1">The sequence shown here is derived from an EMBL/GenBank/DDBJ whole genome shotgun (WGS) entry which is preliminary data.</text>
</comment>